<comment type="caution">
    <text evidence="1">The sequence shown here is derived from an EMBL/GenBank/DDBJ whole genome shotgun (WGS) entry which is preliminary data.</text>
</comment>
<dbReference type="Proteomes" id="UP001227268">
    <property type="component" value="Unassembled WGS sequence"/>
</dbReference>
<evidence type="ECO:0000313" key="1">
    <source>
        <dbReference type="EMBL" id="KAJ9094707.1"/>
    </source>
</evidence>
<keyword evidence="2" id="KW-1185">Reference proteome</keyword>
<organism evidence="1 2">
    <name type="scientific">Naganishia friedmannii</name>
    <dbReference type="NCBI Taxonomy" id="89922"/>
    <lineage>
        <taxon>Eukaryota</taxon>
        <taxon>Fungi</taxon>
        <taxon>Dikarya</taxon>
        <taxon>Basidiomycota</taxon>
        <taxon>Agaricomycotina</taxon>
        <taxon>Tremellomycetes</taxon>
        <taxon>Filobasidiales</taxon>
        <taxon>Filobasidiaceae</taxon>
        <taxon>Naganishia</taxon>
    </lineage>
</organism>
<protein>
    <submittedName>
        <fullName evidence="1">Uncharacterized protein</fullName>
    </submittedName>
</protein>
<gene>
    <name evidence="1" type="ORF">QFC21_005864</name>
</gene>
<sequence>MAIQNQTAHQKSIFKRQLTVLWLCRLIEPISLTILFPFINDMMEHVLPPTTPRSTIGRYSGLVESVFSIASFSCMYQYGRLSDSRGRKPVILCGLVGISASLVMLGLSRSYWMVLLARTLSGCLCGNASVLRAALGEITTQDNESWIYPLWSIGWDLSILCGPLIGAALAQPAEQYPGSWIAKITFFREFPFFLPCAVAAGFAGLAFVLMFFLFEETLPATVNHEEGLDVADEDTTRSETTPLLLPKKAPVKPTMSARQLVVIPAVRNVLVSNFPMALCFSLRGVLSIFLSLFILPVAQRKLGTSTLYRAFAGVWIACFALPPVMNTLARRDAHDGANSRWISEDGRLLRMWWLMGPLMVLYTMGDLVFPLNMLALNVAAPDQSVLGAINGISSSVAALARAMGPVTIGFIYSIGAQHHNALVWFVFVGVSFTGAIQAWFVKGRPKTPRVAAE</sequence>
<dbReference type="EMBL" id="JASBWT010000024">
    <property type="protein sequence ID" value="KAJ9094707.1"/>
    <property type="molecule type" value="Genomic_DNA"/>
</dbReference>
<name>A0ACC2V716_9TREE</name>
<accession>A0ACC2V716</accession>
<evidence type="ECO:0000313" key="2">
    <source>
        <dbReference type="Proteomes" id="UP001227268"/>
    </source>
</evidence>
<reference evidence="1" key="1">
    <citation type="submission" date="2023-04" db="EMBL/GenBank/DDBJ databases">
        <title>Draft Genome sequencing of Naganishia species isolated from polar environments using Oxford Nanopore Technology.</title>
        <authorList>
            <person name="Leo P."/>
            <person name="Venkateswaran K."/>
        </authorList>
    </citation>
    <scope>NUCLEOTIDE SEQUENCE</scope>
    <source>
        <strain evidence="1">MNA-CCFEE 5423</strain>
    </source>
</reference>
<proteinExistence type="predicted"/>